<organism evidence="2">
    <name type="scientific">marine metagenome</name>
    <dbReference type="NCBI Taxonomy" id="408172"/>
    <lineage>
        <taxon>unclassified sequences</taxon>
        <taxon>metagenomes</taxon>
        <taxon>ecological metagenomes</taxon>
    </lineage>
</organism>
<gene>
    <name evidence="2" type="ORF">METZ01_LOCUS30771</name>
</gene>
<evidence type="ECO:0000256" key="1">
    <source>
        <dbReference type="SAM" id="MobiDB-lite"/>
    </source>
</evidence>
<feature type="compositionally biased region" description="Gly residues" evidence="1">
    <location>
        <begin position="1"/>
        <end position="11"/>
    </location>
</feature>
<sequence>MPAGTSAGGRVPGVDRRGFAGWSSAAQRPPTSEVPHLLLLIWTTSSPR</sequence>
<evidence type="ECO:0000313" key="2">
    <source>
        <dbReference type="EMBL" id="SUZ77917.1"/>
    </source>
</evidence>
<reference evidence="2" key="1">
    <citation type="submission" date="2018-05" db="EMBL/GenBank/DDBJ databases">
        <authorList>
            <person name="Lanie J.A."/>
            <person name="Ng W.-L."/>
            <person name="Kazmierczak K.M."/>
            <person name="Andrzejewski T.M."/>
            <person name="Davidsen T.M."/>
            <person name="Wayne K.J."/>
            <person name="Tettelin H."/>
            <person name="Glass J.I."/>
            <person name="Rusch D."/>
            <person name="Podicherti R."/>
            <person name="Tsui H.-C.T."/>
            <person name="Winkler M.E."/>
        </authorList>
    </citation>
    <scope>NUCLEOTIDE SEQUENCE</scope>
</reference>
<accession>A0A381QIK6</accession>
<feature type="region of interest" description="Disordered" evidence="1">
    <location>
        <begin position="1"/>
        <end position="30"/>
    </location>
</feature>
<name>A0A381QIK6_9ZZZZ</name>
<proteinExistence type="predicted"/>
<dbReference type="EMBL" id="UINC01001334">
    <property type="protein sequence ID" value="SUZ77917.1"/>
    <property type="molecule type" value="Genomic_DNA"/>
</dbReference>
<protein>
    <submittedName>
        <fullName evidence="2">Uncharacterized protein</fullName>
    </submittedName>
</protein>
<dbReference type="AlphaFoldDB" id="A0A381QIK6"/>